<evidence type="ECO:0000313" key="9">
    <source>
        <dbReference type="Proteomes" id="UP000639338"/>
    </source>
</evidence>
<feature type="compositionally biased region" description="Acidic residues" evidence="5">
    <location>
        <begin position="625"/>
        <end position="642"/>
    </location>
</feature>
<evidence type="ECO:0008006" key="10">
    <source>
        <dbReference type="Google" id="ProtNLM"/>
    </source>
</evidence>
<comment type="subcellular location">
    <subcellularLocation>
        <location evidence="1">Nucleus</location>
    </subcellularLocation>
</comment>
<dbReference type="GO" id="GO:0003682">
    <property type="term" value="F:chromatin binding"/>
    <property type="evidence" value="ECO:0007669"/>
    <property type="project" value="TreeGrafter"/>
</dbReference>
<evidence type="ECO:0000256" key="5">
    <source>
        <dbReference type="SAM" id="MobiDB-lite"/>
    </source>
</evidence>
<feature type="compositionally biased region" description="Polar residues" evidence="5">
    <location>
        <begin position="245"/>
        <end position="260"/>
    </location>
</feature>
<feature type="domain" description="Condensin II complex subunit H2 N-terminal" evidence="6">
    <location>
        <begin position="10"/>
        <end position="99"/>
    </location>
</feature>
<dbReference type="InterPro" id="IPR031737">
    <property type="entry name" value="CNDH2_C"/>
</dbReference>
<comment type="caution">
    <text evidence="8">The sequence shown here is derived from an EMBL/GenBank/DDBJ whole genome shotgun (WGS) entry which is preliminary data.</text>
</comment>
<feature type="region of interest" description="Disordered" evidence="5">
    <location>
        <begin position="610"/>
        <end position="642"/>
    </location>
</feature>
<organism evidence="8 9">
    <name type="scientific">Aphidius gifuensis</name>
    <name type="common">Parasitoid wasp</name>
    <dbReference type="NCBI Taxonomy" id="684658"/>
    <lineage>
        <taxon>Eukaryota</taxon>
        <taxon>Metazoa</taxon>
        <taxon>Ecdysozoa</taxon>
        <taxon>Arthropoda</taxon>
        <taxon>Hexapoda</taxon>
        <taxon>Insecta</taxon>
        <taxon>Pterygota</taxon>
        <taxon>Neoptera</taxon>
        <taxon>Endopterygota</taxon>
        <taxon>Hymenoptera</taxon>
        <taxon>Apocrita</taxon>
        <taxon>Ichneumonoidea</taxon>
        <taxon>Braconidae</taxon>
        <taxon>Aphidiinae</taxon>
        <taxon>Aphidius</taxon>
    </lineage>
</organism>
<dbReference type="InterPro" id="IPR023093">
    <property type="entry name" value="ScpA-like_C"/>
</dbReference>
<keyword evidence="3" id="KW-0539">Nucleus</keyword>
<evidence type="ECO:0000313" key="8">
    <source>
        <dbReference type="EMBL" id="KAF7997784.1"/>
    </source>
</evidence>
<dbReference type="GO" id="GO:0000796">
    <property type="term" value="C:condensin complex"/>
    <property type="evidence" value="ECO:0007669"/>
    <property type="project" value="TreeGrafter"/>
</dbReference>
<comment type="similarity">
    <text evidence="2">Belongs to the CND2 H2 (condensin-2 subunit 2) family.</text>
</comment>
<protein>
    <recommendedName>
        <fullName evidence="10">Condensin-2 complex subunit H2</fullName>
    </recommendedName>
</protein>
<dbReference type="AlphaFoldDB" id="A0A835CV73"/>
<proteinExistence type="inferred from homology"/>
<feature type="region of interest" description="Disordered" evidence="5">
    <location>
        <begin position="245"/>
        <end position="270"/>
    </location>
</feature>
<name>A0A835CV73_APHGI</name>
<dbReference type="Proteomes" id="UP000639338">
    <property type="component" value="Unassembled WGS sequence"/>
</dbReference>
<keyword evidence="4" id="KW-0175">Coiled coil</keyword>
<evidence type="ECO:0000256" key="4">
    <source>
        <dbReference type="SAM" id="Coils"/>
    </source>
</evidence>
<dbReference type="Gene3D" id="1.10.10.580">
    <property type="entry name" value="Structural maintenance of chromosome 1. Chain E"/>
    <property type="match status" value="1"/>
</dbReference>
<dbReference type="PANTHER" id="PTHR14324">
    <property type="entry name" value="CONDENSIN-2 COMPLEX SUBUNIT H2"/>
    <property type="match status" value="1"/>
</dbReference>
<dbReference type="GO" id="GO:0051306">
    <property type="term" value="P:mitotic sister chromatid separation"/>
    <property type="evidence" value="ECO:0007669"/>
    <property type="project" value="TreeGrafter"/>
</dbReference>
<accession>A0A835CV73</accession>
<keyword evidence="9" id="KW-1185">Reference proteome</keyword>
<feature type="domain" description="Condensin-2 complex subunit H2 C-terminal" evidence="7">
    <location>
        <begin position="673"/>
        <end position="759"/>
    </location>
</feature>
<dbReference type="Pfam" id="PF06278">
    <property type="entry name" value="CNDH2_N"/>
    <property type="match status" value="1"/>
</dbReference>
<dbReference type="PANTHER" id="PTHR14324:SF3">
    <property type="entry name" value="CONDENSIN-2 COMPLEX SUBUNIT H2"/>
    <property type="match status" value="1"/>
</dbReference>
<evidence type="ECO:0000259" key="7">
    <source>
        <dbReference type="Pfam" id="PF16858"/>
    </source>
</evidence>
<dbReference type="OrthoDB" id="10038475at2759"/>
<evidence type="ECO:0000256" key="1">
    <source>
        <dbReference type="ARBA" id="ARBA00004123"/>
    </source>
</evidence>
<reference evidence="8 9" key="1">
    <citation type="submission" date="2020-08" db="EMBL/GenBank/DDBJ databases">
        <title>Aphidius gifuensis genome sequencing and assembly.</title>
        <authorList>
            <person name="Du Z."/>
        </authorList>
    </citation>
    <scope>NUCLEOTIDE SEQUENCE [LARGE SCALE GENOMIC DNA]</scope>
    <source>
        <strain evidence="8">YNYX2018</strain>
        <tissue evidence="8">Adults</tissue>
    </source>
</reference>
<evidence type="ECO:0000259" key="6">
    <source>
        <dbReference type="Pfam" id="PF06278"/>
    </source>
</evidence>
<dbReference type="EMBL" id="JACMRX010000001">
    <property type="protein sequence ID" value="KAF7997784.1"/>
    <property type="molecule type" value="Genomic_DNA"/>
</dbReference>
<dbReference type="Pfam" id="PF16858">
    <property type="entry name" value="CNDH2_C"/>
    <property type="match status" value="1"/>
</dbReference>
<dbReference type="GO" id="GO:0005634">
    <property type="term" value="C:nucleus"/>
    <property type="evidence" value="ECO:0007669"/>
    <property type="project" value="UniProtKB-SubCell"/>
</dbReference>
<dbReference type="InterPro" id="IPR031739">
    <property type="entry name" value="Ncaph2"/>
</dbReference>
<dbReference type="GO" id="GO:0010032">
    <property type="term" value="P:meiotic chromosome condensation"/>
    <property type="evidence" value="ECO:0007669"/>
    <property type="project" value="TreeGrafter"/>
</dbReference>
<sequence length="767" mass="88262">MDSLHEISAELMKPIKNLVDWNFPMSEILDKYNETLDKKPEELKFGEAALVIQNSANIYDKRIELLHNDTLKLNKSFQECEEQNELEKTKTKKERKKRDEFNFDNFEYIDFSKDIGKNINLKNEENHSIELLPSRYPQLEKCPSHNFSINIFDVNGDVIGKKYDYLLNGHVTSSNMLVDELTPEDFTDDDDDYDDDNDDNDNVNYVNIKNQKDEILASSSYCANDYTDDFNDCDVFSPFAESGYETISDTPSSRGNSFNESIRGDDDDDHVFTRSPLTTQLNSRVESEINNLNDKTTISDETILTEATTSTLNLLKNSKTRESFETDAGYTSGDPDDVNQTLPKIINNSDNIENQFKQSTTDPPTDDKIPQNIKELSEKKCTDNLRRSKRQKDKIIISFEPFPVTEIPDVTPKNISNKLASLKTIIQSTKKRKSTVKNIKRKKFKQHIDNSDDNKLNIKNENEQLSTYKLCEKNKKEIKQYEKLLKEKYNDLYVAVGSDDLLGFKLRITESENIKKEIKQYEKLLKEKYNDLYVAVGSDDLLGFKLRITESENIKNKNCLLEKNQSSTLDDPGGDILFKTPGIPCLDDSITQEFNDTISFNDDCISPSPEASCSYTPPLSSPPPDYDDNSDQSDDPGPDEYQDMTLTYEKRIELKMKELQDDFDSKNDRVNETSRWLKTMEILKIAEKRPIFHVHEYGNKIIKNLKRSHENRLSFDDIVTTEEPEDIARLFLASLHLANTHEVDIHVTTNNSLSNVDLRLKSSNSSL</sequence>
<evidence type="ECO:0000256" key="3">
    <source>
        <dbReference type="ARBA" id="ARBA00023242"/>
    </source>
</evidence>
<evidence type="ECO:0000256" key="2">
    <source>
        <dbReference type="ARBA" id="ARBA00007844"/>
    </source>
</evidence>
<feature type="coiled-coil region" evidence="4">
    <location>
        <begin position="471"/>
        <end position="531"/>
    </location>
</feature>
<gene>
    <name evidence="8" type="ORF">HCN44_009182</name>
</gene>
<dbReference type="InterPro" id="IPR009378">
    <property type="entry name" value="H2_N"/>
</dbReference>